<evidence type="ECO:0000256" key="1">
    <source>
        <dbReference type="SAM" id="Phobius"/>
    </source>
</evidence>
<organism evidence="2">
    <name type="scientific">virus sp. ctviY17</name>
    <dbReference type="NCBI Taxonomy" id="2825828"/>
    <lineage>
        <taxon>Viruses</taxon>
    </lineage>
</organism>
<proteinExistence type="predicted"/>
<sequence length="60" mass="6912">MDVLFYIIWVLAFMVIIAIGIGVPYMTYYNYKRIKAMDKKLTGMCTGLGIMLRPEEGDDE</sequence>
<keyword evidence="1" id="KW-0472">Membrane</keyword>
<feature type="transmembrane region" description="Helical" evidence="1">
    <location>
        <begin position="6"/>
        <end position="31"/>
    </location>
</feature>
<protein>
    <submittedName>
        <fullName evidence="2">Keratinocyte-associated protein</fullName>
    </submittedName>
</protein>
<keyword evidence="1" id="KW-0812">Transmembrane</keyword>
<evidence type="ECO:0000313" key="2">
    <source>
        <dbReference type="EMBL" id="DAE32364.1"/>
    </source>
</evidence>
<keyword evidence="1" id="KW-1133">Transmembrane helix</keyword>
<reference evidence="2" key="1">
    <citation type="journal article" date="2021" name="Proc. Natl. Acad. Sci. U.S.A.">
        <title>A Catalog of Tens of Thousands of Viruses from Human Metagenomes Reveals Hidden Associations with Chronic Diseases.</title>
        <authorList>
            <person name="Tisza M.J."/>
            <person name="Buck C.B."/>
        </authorList>
    </citation>
    <scope>NUCLEOTIDE SEQUENCE</scope>
    <source>
        <strain evidence="2">CtviY17</strain>
    </source>
</reference>
<dbReference type="EMBL" id="BK059120">
    <property type="protein sequence ID" value="DAE32364.1"/>
    <property type="molecule type" value="Genomic_DNA"/>
</dbReference>
<accession>A0A8S5RMX5</accession>
<name>A0A8S5RMX5_9VIRU</name>